<dbReference type="Pfam" id="PF03733">
    <property type="entry name" value="YccF"/>
    <property type="match status" value="2"/>
</dbReference>
<feature type="transmembrane region" description="Helical" evidence="1">
    <location>
        <begin position="33"/>
        <end position="53"/>
    </location>
</feature>
<accession>A0A4V3DAL6</accession>
<keyword evidence="1" id="KW-0472">Membrane</keyword>
<dbReference type="InterPro" id="IPR031308">
    <property type="entry name" value="UCP028777"/>
</dbReference>
<dbReference type="AlphaFoldDB" id="A0A4V3DAL6"/>
<evidence type="ECO:0000256" key="1">
    <source>
        <dbReference type="SAM" id="Phobius"/>
    </source>
</evidence>
<evidence type="ECO:0000313" key="4">
    <source>
        <dbReference type="Proteomes" id="UP000295705"/>
    </source>
</evidence>
<feature type="transmembrane region" description="Helical" evidence="1">
    <location>
        <begin position="7"/>
        <end position="27"/>
    </location>
</feature>
<dbReference type="Proteomes" id="UP000295705">
    <property type="component" value="Unassembled WGS sequence"/>
</dbReference>
<feature type="domain" description="Inner membrane component" evidence="2">
    <location>
        <begin position="7"/>
        <end position="56"/>
    </location>
</feature>
<sequence>MALLRTLLNLIWLVLAGVWMALGYVVAGVICCILIVTIPWGIASFRIALFALWPFGSSIERRADAGVGSTLGNIVWFVVAGWWLAIGHVVTAIALAVTIIGIPFAWANLKMIPVSLTPLGRRIVDVDDPRAFGVDGHRAAPPVGAGR</sequence>
<dbReference type="PANTHER" id="PTHR42903:SF1">
    <property type="entry name" value="INNER MEMBRANE PROTEIN YCCF"/>
    <property type="match status" value="1"/>
</dbReference>
<dbReference type="EMBL" id="SNYO01000002">
    <property type="protein sequence ID" value="TDQ62793.1"/>
    <property type="molecule type" value="Genomic_DNA"/>
</dbReference>
<keyword evidence="4" id="KW-1185">Reference proteome</keyword>
<evidence type="ECO:0000259" key="2">
    <source>
        <dbReference type="Pfam" id="PF03733"/>
    </source>
</evidence>
<keyword evidence="1" id="KW-0812">Transmembrane</keyword>
<dbReference type="OrthoDB" id="3238663at2"/>
<feature type="domain" description="Inner membrane component" evidence="2">
    <location>
        <begin position="71"/>
        <end position="121"/>
    </location>
</feature>
<protein>
    <submittedName>
        <fullName evidence="3">Uncharacterized membrane protein YccF (DUF307 family)</fullName>
    </submittedName>
</protein>
<dbReference type="InterPro" id="IPR052937">
    <property type="entry name" value="Inner_membrane_protein"/>
</dbReference>
<dbReference type="InterPro" id="IPR005185">
    <property type="entry name" value="YccF"/>
</dbReference>
<gene>
    <name evidence="3" type="ORF">EV188_102448</name>
</gene>
<dbReference type="PIRSF" id="PIRSF028777">
    <property type="entry name" value="UCP028777"/>
    <property type="match status" value="1"/>
</dbReference>
<dbReference type="NCBIfam" id="NF008740">
    <property type="entry name" value="PRK11770.1-2"/>
    <property type="match status" value="1"/>
</dbReference>
<feature type="transmembrane region" description="Helical" evidence="1">
    <location>
        <begin position="65"/>
        <end position="84"/>
    </location>
</feature>
<keyword evidence="1" id="KW-1133">Transmembrane helix</keyword>
<proteinExistence type="predicted"/>
<evidence type="ECO:0000313" key="3">
    <source>
        <dbReference type="EMBL" id="TDQ62793.1"/>
    </source>
</evidence>
<organism evidence="3 4">
    <name type="scientific">Actinomycetospora succinea</name>
    <dbReference type="NCBI Taxonomy" id="663603"/>
    <lineage>
        <taxon>Bacteria</taxon>
        <taxon>Bacillati</taxon>
        <taxon>Actinomycetota</taxon>
        <taxon>Actinomycetes</taxon>
        <taxon>Pseudonocardiales</taxon>
        <taxon>Pseudonocardiaceae</taxon>
        <taxon>Actinomycetospora</taxon>
    </lineage>
</organism>
<dbReference type="GO" id="GO:0005886">
    <property type="term" value="C:plasma membrane"/>
    <property type="evidence" value="ECO:0007669"/>
    <property type="project" value="TreeGrafter"/>
</dbReference>
<dbReference type="PANTHER" id="PTHR42903">
    <property type="entry name" value="INNER MEMBRANE PROTEIN YCCF"/>
    <property type="match status" value="1"/>
</dbReference>
<reference evidence="3 4" key="1">
    <citation type="submission" date="2019-03" db="EMBL/GenBank/DDBJ databases">
        <title>Genomic Encyclopedia of Type Strains, Phase IV (KMG-IV): sequencing the most valuable type-strain genomes for metagenomic binning, comparative biology and taxonomic classification.</title>
        <authorList>
            <person name="Goeker M."/>
        </authorList>
    </citation>
    <scope>NUCLEOTIDE SEQUENCE [LARGE SCALE GENOMIC DNA]</scope>
    <source>
        <strain evidence="3 4">DSM 45775</strain>
    </source>
</reference>
<comment type="caution">
    <text evidence="3">The sequence shown here is derived from an EMBL/GenBank/DDBJ whole genome shotgun (WGS) entry which is preliminary data.</text>
</comment>
<name>A0A4V3DAL6_9PSEU</name>
<feature type="transmembrane region" description="Helical" evidence="1">
    <location>
        <begin position="90"/>
        <end position="109"/>
    </location>
</feature>